<dbReference type="SMART" id="SM00028">
    <property type="entry name" value="TPR"/>
    <property type="match status" value="3"/>
</dbReference>
<accession>A0A1M5R926</accession>
<keyword evidence="5" id="KW-1133">Transmembrane helix</keyword>
<evidence type="ECO:0000256" key="5">
    <source>
        <dbReference type="SAM" id="Phobius"/>
    </source>
</evidence>
<proteinExistence type="predicted"/>
<organism evidence="8 9">
    <name type="scientific">Chryseobacterium oranimense</name>
    <dbReference type="NCBI Taxonomy" id="421058"/>
    <lineage>
        <taxon>Bacteria</taxon>
        <taxon>Pseudomonadati</taxon>
        <taxon>Bacteroidota</taxon>
        <taxon>Flavobacteriia</taxon>
        <taxon>Flavobacteriales</taxon>
        <taxon>Weeksellaceae</taxon>
        <taxon>Chryseobacterium group</taxon>
        <taxon>Chryseobacterium</taxon>
    </lineage>
</organism>
<name>A0A1M5R926_9FLAO</name>
<keyword evidence="5" id="KW-0812">Transmembrane</keyword>
<dbReference type="AlphaFoldDB" id="A0A1M5R926"/>
<dbReference type="PANTHER" id="PTHR43280:SF2">
    <property type="entry name" value="HTH-TYPE TRANSCRIPTIONAL REGULATOR EXSA"/>
    <property type="match status" value="1"/>
</dbReference>
<dbReference type="Pfam" id="PF13181">
    <property type="entry name" value="TPR_8"/>
    <property type="match status" value="1"/>
</dbReference>
<feature type="signal peptide" evidence="6">
    <location>
        <begin position="1"/>
        <end position="19"/>
    </location>
</feature>
<dbReference type="InterPro" id="IPR009057">
    <property type="entry name" value="Homeodomain-like_sf"/>
</dbReference>
<keyword evidence="3" id="KW-0804">Transcription</keyword>
<dbReference type="Gene3D" id="1.10.10.60">
    <property type="entry name" value="Homeodomain-like"/>
    <property type="match status" value="2"/>
</dbReference>
<evidence type="ECO:0000256" key="3">
    <source>
        <dbReference type="ARBA" id="ARBA00023163"/>
    </source>
</evidence>
<evidence type="ECO:0000256" key="2">
    <source>
        <dbReference type="ARBA" id="ARBA00023125"/>
    </source>
</evidence>
<evidence type="ECO:0000313" key="8">
    <source>
        <dbReference type="EMBL" id="SHH22835.1"/>
    </source>
</evidence>
<keyword evidence="9" id="KW-1185">Reference proteome</keyword>
<protein>
    <submittedName>
        <fullName evidence="8">AraC-type DNA-binding protein</fullName>
    </submittedName>
</protein>
<dbReference type="Gene3D" id="1.25.40.10">
    <property type="entry name" value="Tetratricopeptide repeat domain"/>
    <property type="match status" value="2"/>
</dbReference>
<gene>
    <name evidence="8" type="ORF">SAMN05421866_2300</name>
</gene>
<dbReference type="STRING" id="421058.SAMN05421866_2300"/>
<dbReference type="SMART" id="SM00342">
    <property type="entry name" value="HTH_ARAC"/>
    <property type="match status" value="1"/>
</dbReference>
<keyword evidence="5" id="KW-0472">Membrane</keyword>
<dbReference type="PROSITE" id="PS01124">
    <property type="entry name" value="HTH_ARAC_FAMILY_2"/>
    <property type="match status" value="1"/>
</dbReference>
<evidence type="ECO:0000256" key="4">
    <source>
        <dbReference type="PROSITE-ProRule" id="PRU00339"/>
    </source>
</evidence>
<dbReference type="eggNOG" id="COG2207">
    <property type="taxonomic scope" value="Bacteria"/>
</dbReference>
<dbReference type="SUPFAM" id="SSF48452">
    <property type="entry name" value="TPR-like"/>
    <property type="match status" value="1"/>
</dbReference>
<keyword evidence="1" id="KW-0805">Transcription regulation</keyword>
<evidence type="ECO:0000313" key="9">
    <source>
        <dbReference type="Proteomes" id="UP000184047"/>
    </source>
</evidence>
<feature type="transmembrane region" description="Helical" evidence="5">
    <location>
        <begin position="349"/>
        <end position="368"/>
    </location>
</feature>
<feature type="chain" id="PRO_5012522396" evidence="6">
    <location>
        <begin position="20"/>
        <end position="542"/>
    </location>
</feature>
<dbReference type="InterPro" id="IPR018060">
    <property type="entry name" value="HTH_AraC"/>
</dbReference>
<evidence type="ECO:0000256" key="1">
    <source>
        <dbReference type="ARBA" id="ARBA00023015"/>
    </source>
</evidence>
<dbReference type="RefSeq" id="WP_083538903.1">
    <property type="nucleotide sequence ID" value="NZ_FQWT01000003.1"/>
</dbReference>
<dbReference type="OrthoDB" id="5295174at2"/>
<feature type="repeat" description="TPR" evidence="4">
    <location>
        <begin position="203"/>
        <end position="236"/>
    </location>
</feature>
<dbReference type="PROSITE" id="PS50005">
    <property type="entry name" value="TPR"/>
    <property type="match status" value="1"/>
</dbReference>
<keyword evidence="2 8" id="KW-0238">DNA-binding</keyword>
<dbReference type="Proteomes" id="UP000184047">
    <property type="component" value="Unassembled WGS sequence"/>
</dbReference>
<dbReference type="EMBL" id="FQWT01000003">
    <property type="protein sequence ID" value="SHH22835.1"/>
    <property type="molecule type" value="Genomic_DNA"/>
</dbReference>
<keyword evidence="6" id="KW-0732">Signal</keyword>
<keyword evidence="4" id="KW-0802">TPR repeat</keyword>
<dbReference type="InterPro" id="IPR019734">
    <property type="entry name" value="TPR_rpt"/>
</dbReference>
<evidence type="ECO:0000256" key="6">
    <source>
        <dbReference type="SAM" id="SignalP"/>
    </source>
</evidence>
<sequence length="542" mass="62022">MMKNIALFLFCLVSGLHQAQMNSEFTTNAQIDLGISRADELSASDPAQSIRLANEIYRASKKQGYTKGILGSSSILMARYYDAGNHKKVIDLSSEAEKLAIELKDNAKLANVYRLRASSYTELGFNDESIRDYKKALTISEKVSSNDRKNYLKSLTYTGICGYFAHINAPLDSVIAYQKKALESAVSISENKDFISRKYHLLALSYINLGMTSVASHRIKDAENYFLKALKISQNPDYGVPKRINITILSEYAWLYYDQKKYRQAVEYAQKAEQSEKTLSIPYIRRDLYEVSFKSYVELGEKEASKKYMNLYTKLNDSLVNEEKKTINSPVKQILDKQGEAYTWNIQKIIMFSGGCMAVLLAGGLFLWNRNKKKLHKKYDIVIKNLKAAHQLQAETITRPEVSSEKSISITDETVKTILTKLEKFEKSRKFTRKDLSLTSLANDLNTNTRYLSEIIKQYKGNNYNNYINGLRINYITNKLYESPIYREYKISYLAEACGFSSREVFAVVFKKETGVSPSYFINNLKKDSMESSTQDFIQNPE</sequence>
<dbReference type="GO" id="GO:0003700">
    <property type="term" value="F:DNA-binding transcription factor activity"/>
    <property type="evidence" value="ECO:0007669"/>
    <property type="project" value="InterPro"/>
</dbReference>
<evidence type="ECO:0000259" key="7">
    <source>
        <dbReference type="PROSITE" id="PS01124"/>
    </source>
</evidence>
<dbReference type="SUPFAM" id="SSF46689">
    <property type="entry name" value="Homeodomain-like"/>
    <property type="match status" value="1"/>
</dbReference>
<dbReference type="GO" id="GO:0043565">
    <property type="term" value="F:sequence-specific DNA binding"/>
    <property type="evidence" value="ECO:0007669"/>
    <property type="project" value="InterPro"/>
</dbReference>
<reference evidence="9" key="1">
    <citation type="submission" date="2016-11" db="EMBL/GenBank/DDBJ databases">
        <authorList>
            <person name="Varghese N."/>
            <person name="Submissions S."/>
        </authorList>
    </citation>
    <scope>NUCLEOTIDE SEQUENCE [LARGE SCALE GENOMIC DNA]</scope>
    <source>
        <strain evidence="9">DSM 19055</strain>
    </source>
</reference>
<feature type="domain" description="HTH araC/xylS-type" evidence="7">
    <location>
        <begin position="412"/>
        <end position="524"/>
    </location>
</feature>
<dbReference type="InterPro" id="IPR011990">
    <property type="entry name" value="TPR-like_helical_dom_sf"/>
</dbReference>
<dbReference type="Pfam" id="PF12833">
    <property type="entry name" value="HTH_18"/>
    <property type="match status" value="1"/>
</dbReference>
<dbReference type="PANTHER" id="PTHR43280">
    <property type="entry name" value="ARAC-FAMILY TRANSCRIPTIONAL REGULATOR"/>
    <property type="match status" value="1"/>
</dbReference>